<dbReference type="RefSeq" id="YP_008051101.1">
    <property type="nucleotide sequence ID" value="NC_021300.1"/>
</dbReference>
<keyword evidence="3" id="KW-1185">Reference proteome</keyword>
<dbReference type="GO" id="GO:0003676">
    <property type="term" value="F:nucleic acid binding"/>
    <property type="evidence" value="ECO:0007669"/>
    <property type="project" value="InterPro"/>
</dbReference>
<evidence type="ECO:0000313" key="3">
    <source>
        <dbReference type="Proteomes" id="UP000013564"/>
    </source>
</evidence>
<keyword evidence="2" id="KW-0269">Exonuclease</keyword>
<dbReference type="SUPFAM" id="SSF53098">
    <property type="entry name" value="Ribonuclease H-like"/>
    <property type="match status" value="1"/>
</dbReference>
<evidence type="ECO:0000259" key="1">
    <source>
        <dbReference type="Pfam" id="PF13482"/>
    </source>
</evidence>
<dbReference type="GO" id="GO:0004527">
    <property type="term" value="F:exonuclease activity"/>
    <property type="evidence" value="ECO:0007669"/>
    <property type="project" value="UniProtKB-KW"/>
</dbReference>
<gene>
    <name evidence="2" type="ORF">RIO-1_31</name>
</gene>
<protein>
    <submittedName>
        <fullName evidence="2">3'-5' exonuclease</fullName>
    </submittedName>
</protein>
<dbReference type="OrthoDB" id="5039at10239"/>
<organism evidence="2 3">
    <name type="scientific">Pseudoalteromonas phage RIO-1</name>
    <dbReference type="NCBI Taxonomy" id="1316739"/>
    <lineage>
        <taxon>Viruses</taxon>
        <taxon>Duplodnaviria</taxon>
        <taxon>Heunggongvirae</taxon>
        <taxon>Uroviricota</taxon>
        <taxon>Caudoviricetes</taxon>
        <taxon>Zobellviridae</taxon>
        <taxon>Melvirus</taxon>
        <taxon>Melvirus orientalis</taxon>
    </lineage>
</organism>
<name>R4JMZ6_9CAUD</name>
<sequence length="251" mass="28901">MKTLIIDIETAPSIAYVWQMWKANIGLNQVEERGYLMSYAAKWLGSDETFYNENRHGNDKGLVEEIIQLFDEADVVIAHNADKFDVPTVNARAIFHGIPPNSPFRTIDTLKVAKARFRFERNSLAFLSKYLGVQEKLSHTTFPGFELWLQCLKQNDDAWHEMKVYNIQDVDTLEQVYTRLRPWIKNPPSHGVYTDEQVCPNCGGKHLHKRGTYSTNISTFQRFKCLDCGSWSRARQNIRNKEAVKASLVGV</sequence>
<dbReference type="EMBL" id="KC751414">
    <property type="protein sequence ID" value="AGK87045.1"/>
    <property type="molecule type" value="Genomic_DNA"/>
</dbReference>
<dbReference type="KEGG" id="vg:16207416"/>
<keyword evidence="2" id="KW-0378">Hydrolase</keyword>
<dbReference type="GeneID" id="16207416"/>
<dbReference type="Gene3D" id="3.30.420.10">
    <property type="entry name" value="Ribonuclease H-like superfamily/Ribonuclease H"/>
    <property type="match status" value="1"/>
</dbReference>
<keyword evidence="2" id="KW-0540">Nuclease</keyword>
<proteinExistence type="predicted"/>
<feature type="domain" description="YprB ribonuclease H-like" evidence="1">
    <location>
        <begin position="27"/>
        <end position="180"/>
    </location>
</feature>
<dbReference type="Pfam" id="PF13482">
    <property type="entry name" value="RNase_H_2"/>
    <property type="match status" value="1"/>
</dbReference>
<dbReference type="InterPro" id="IPR036397">
    <property type="entry name" value="RNaseH_sf"/>
</dbReference>
<dbReference type="Proteomes" id="UP000013564">
    <property type="component" value="Segment"/>
</dbReference>
<dbReference type="InterPro" id="IPR038720">
    <property type="entry name" value="YprB_RNase_H-like_dom"/>
</dbReference>
<accession>R4JMZ6</accession>
<reference evidence="2 3" key="1">
    <citation type="journal article" date="2013" name="J. Virol.">
        <title>Morphology, Physiological Characteristics, and Complete Sequence of Marine Bacteriophage RIO-1 Infecting Pseudoalteromonas marina.</title>
        <authorList>
            <person name="Hardies S.C."/>
            <person name="Hwang Y.J."/>
            <person name="Hwang C.Y."/>
            <person name="Jang G.I."/>
            <person name="Cho B.C."/>
        </authorList>
    </citation>
    <scope>NUCLEOTIDE SEQUENCE [LARGE SCALE GENOMIC DNA]</scope>
</reference>
<evidence type="ECO:0000313" key="2">
    <source>
        <dbReference type="EMBL" id="AGK87045.1"/>
    </source>
</evidence>
<dbReference type="InterPro" id="IPR012337">
    <property type="entry name" value="RNaseH-like_sf"/>
</dbReference>